<proteinExistence type="predicted"/>
<comment type="caution">
    <text evidence="1">The sequence shown here is derived from an EMBL/GenBank/DDBJ whole genome shotgun (WGS) entry which is preliminary data.</text>
</comment>
<dbReference type="EMBL" id="VSRR010006441">
    <property type="protein sequence ID" value="MPC44795.1"/>
    <property type="molecule type" value="Genomic_DNA"/>
</dbReference>
<evidence type="ECO:0000313" key="1">
    <source>
        <dbReference type="EMBL" id="MPC44795.1"/>
    </source>
</evidence>
<sequence length="87" mass="9475">MVHGELVFVNVPIQSTPPGPLHLSTADSIVLDTAMLIYSAHHCISSDLVTKSRNGANQPTGAEVLNVYLVCERKRQRRECGRGETTS</sequence>
<dbReference type="Proteomes" id="UP000324222">
    <property type="component" value="Unassembled WGS sequence"/>
</dbReference>
<name>A0A5B7FGY4_PORTR</name>
<protein>
    <submittedName>
        <fullName evidence="1">Uncharacterized protein</fullName>
    </submittedName>
</protein>
<organism evidence="1 2">
    <name type="scientific">Portunus trituberculatus</name>
    <name type="common">Swimming crab</name>
    <name type="synonym">Neptunus trituberculatus</name>
    <dbReference type="NCBI Taxonomy" id="210409"/>
    <lineage>
        <taxon>Eukaryota</taxon>
        <taxon>Metazoa</taxon>
        <taxon>Ecdysozoa</taxon>
        <taxon>Arthropoda</taxon>
        <taxon>Crustacea</taxon>
        <taxon>Multicrustacea</taxon>
        <taxon>Malacostraca</taxon>
        <taxon>Eumalacostraca</taxon>
        <taxon>Eucarida</taxon>
        <taxon>Decapoda</taxon>
        <taxon>Pleocyemata</taxon>
        <taxon>Brachyura</taxon>
        <taxon>Eubrachyura</taxon>
        <taxon>Portunoidea</taxon>
        <taxon>Portunidae</taxon>
        <taxon>Portuninae</taxon>
        <taxon>Portunus</taxon>
    </lineage>
</organism>
<dbReference type="AlphaFoldDB" id="A0A5B7FGY4"/>
<keyword evidence="2" id="KW-1185">Reference proteome</keyword>
<reference evidence="1 2" key="1">
    <citation type="submission" date="2019-05" db="EMBL/GenBank/DDBJ databases">
        <title>Another draft genome of Portunus trituberculatus and its Hox gene families provides insights of decapod evolution.</title>
        <authorList>
            <person name="Jeong J.-H."/>
            <person name="Song I."/>
            <person name="Kim S."/>
            <person name="Choi T."/>
            <person name="Kim D."/>
            <person name="Ryu S."/>
            <person name="Kim W."/>
        </authorList>
    </citation>
    <scope>NUCLEOTIDE SEQUENCE [LARGE SCALE GENOMIC DNA]</scope>
    <source>
        <tissue evidence="1">Muscle</tissue>
    </source>
</reference>
<evidence type="ECO:0000313" key="2">
    <source>
        <dbReference type="Proteomes" id="UP000324222"/>
    </source>
</evidence>
<accession>A0A5B7FGY4</accession>
<gene>
    <name evidence="1" type="ORF">E2C01_038475</name>
</gene>